<sequence>MPHLAGSGALVLEAPPPGTSASPAPRRARRCPARAEAAAAEDDESFAGRLAERLPVLALAGGAPALPLVGGEGSEGGDGARARPAAEEGPGRPRRAERALAGRARGGGGGRGGRAAASSHGGVDGRREAQHVSAIRACGRSGDLHGAREAVEEALASGRECQTDVWNALLDALVRSSGSGEGAPVEELFGRMKENKQADVVTFNIMLRARLQAGLRAEDLFAEMAGYGLAPNKVTVNELLTDRVRAGDRRGMWQIVDSLPTLGVKVNNVMCSIVLKAVPPDGSKMGMRPWALVLPASASLMSLLRSADGGATQEPNMNGGYILSQTPGGRDTQKRFPAQYADYPRGVEFFDVYSPPVKTLYSQVFWKGLDPVDLPADIVKRFDGKGMAVVGFELDQVRRTPEGDVPVPISVAYNLGSNMVGKHAALERVTLEGPDDPRLKGVQSCGHRAARGQESWVPRELGTSRSGLPVMQAFGAANGGEVRKSFHGYAPGFAQVIDSPTKVQITPMQIDTWNRDEMNVSHPTRFVAGPLPRSSMAPPGAEYSGLLECPVTTRIRKDVAGSYGVQSRGSCEGVIQTASECFAAAQRALGGGGGNFTFSSVSDRAKPPGCSAGADEADAQLVHVFFNSAAEGTACGAGATRLLGSTRSLVQLALSMDTNTELVTINITGPVGVWFGVGFNATSMGDEPWAVIVEGEGGVTERKLQDQSPGKQLQASVTVLSNQQVGGQRMVVLTRPFQGATAEYFTFSAAAKAQLNFINAIGSSPQLSYHKEKAPSSIALMPPSTLPGVCICANEPAPFGSATGTLTYVRTAQPEDTGSGVIGWGNKCEPRPRSDLLEMRNPTCDLRTYTGGQIACHHMFSLLDADQEIPWSDRPLEYQLKFRFWFQEYNSSYHQDVQRTTWGIGSPVEYDVPRCGEGVPGCSRQGDGTWIHTISGTFAGGGRLVAAHFHCHAPTCLSISMYRCPKGTKVCNASTGTLLCREEPVYGGTGRVDIPRFDEPGYILQPPCLWGSAEFGLEEPPDTDGDKYVLGSVKTSNATYGHHGEMAWQQMLFVKPKAPAALTKTSPKSDVERAFALLDELAEPMDEVLFSSGVEACVRADELRRVSRFMEAFVLAGAAGGGSKPGGAPAVSSATYGSVIKALGQAREIGQAWLAWDTMLKTGVSPSAVTLGCMVEALVVSGAVEEAWTLLHDMAADE</sequence>
<organism evidence="4 5">
    <name type="scientific">Prorocentrum cordatum</name>
    <dbReference type="NCBI Taxonomy" id="2364126"/>
    <lineage>
        <taxon>Eukaryota</taxon>
        <taxon>Sar</taxon>
        <taxon>Alveolata</taxon>
        <taxon>Dinophyceae</taxon>
        <taxon>Prorocentrales</taxon>
        <taxon>Prorocentraceae</taxon>
        <taxon>Prorocentrum</taxon>
    </lineage>
</organism>
<evidence type="ECO:0008006" key="6">
    <source>
        <dbReference type="Google" id="ProtNLM"/>
    </source>
</evidence>
<dbReference type="Gene3D" id="1.25.40.10">
    <property type="entry name" value="Tetratricopeptide repeat domain"/>
    <property type="match status" value="2"/>
</dbReference>
<accession>A0ABN9VR64</accession>
<gene>
    <name evidence="4" type="ORF">PCOR1329_LOCUS59490</name>
</gene>
<feature type="region of interest" description="Disordered" evidence="3">
    <location>
        <begin position="64"/>
        <end position="126"/>
    </location>
</feature>
<feature type="region of interest" description="Disordered" evidence="3">
    <location>
        <begin position="1"/>
        <end position="46"/>
    </location>
</feature>
<evidence type="ECO:0000256" key="2">
    <source>
        <dbReference type="PROSITE-ProRule" id="PRU00708"/>
    </source>
</evidence>
<dbReference type="InterPro" id="IPR002885">
    <property type="entry name" value="PPR_rpt"/>
</dbReference>
<evidence type="ECO:0000313" key="5">
    <source>
        <dbReference type="Proteomes" id="UP001189429"/>
    </source>
</evidence>
<dbReference type="EMBL" id="CAUYUJ010017417">
    <property type="protein sequence ID" value="CAK0874656.1"/>
    <property type="molecule type" value="Genomic_DNA"/>
</dbReference>
<dbReference type="InterPro" id="IPR011990">
    <property type="entry name" value="TPR-like_helical_dom_sf"/>
</dbReference>
<proteinExistence type="predicted"/>
<dbReference type="PROSITE" id="PS51375">
    <property type="entry name" value="PPR"/>
    <property type="match status" value="1"/>
</dbReference>
<dbReference type="PANTHER" id="PTHR47447">
    <property type="entry name" value="OS03G0856100 PROTEIN"/>
    <property type="match status" value="1"/>
</dbReference>
<comment type="caution">
    <text evidence="4">The sequence shown here is derived from an EMBL/GenBank/DDBJ whole genome shotgun (WGS) entry which is preliminary data.</text>
</comment>
<name>A0ABN9VR64_9DINO</name>
<keyword evidence="1" id="KW-0677">Repeat</keyword>
<evidence type="ECO:0000256" key="3">
    <source>
        <dbReference type="SAM" id="MobiDB-lite"/>
    </source>
</evidence>
<feature type="non-terminal residue" evidence="4">
    <location>
        <position position="1198"/>
    </location>
</feature>
<protein>
    <recommendedName>
        <fullName evidence="6">Pentatricopeptide repeat-containing protein</fullName>
    </recommendedName>
</protein>
<dbReference type="Proteomes" id="UP001189429">
    <property type="component" value="Unassembled WGS sequence"/>
</dbReference>
<feature type="repeat" description="PPR" evidence="2">
    <location>
        <begin position="1132"/>
        <end position="1166"/>
    </location>
</feature>
<feature type="compositionally biased region" description="Gly residues" evidence="3">
    <location>
        <begin position="104"/>
        <end position="113"/>
    </location>
</feature>
<feature type="compositionally biased region" description="Basic and acidic residues" evidence="3">
    <location>
        <begin position="78"/>
        <end position="100"/>
    </location>
</feature>
<evidence type="ECO:0000256" key="1">
    <source>
        <dbReference type="ARBA" id="ARBA00022737"/>
    </source>
</evidence>
<dbReference type="NCBIfam" id="TIGR00756">
    <property type="entry name" value="PPR"/>
    <property type="match status" value="1"/>
</dbReference>
<dbReference type="PANTHER" id="PTHR47447:SF17">
    <property type="entry name" value="OS12G0638900 PROTEIN"/>
    <property type="match status" value="1"/>
</dbReference>
<keyword evidence="5" id="KW-1185">Reference proteome</keyword>
<evidence type="ECO:0000313" key="4">
    <source>
        <dbReference type="EMBL" id="CAK0874656.1"/>
    </source>
</evidence>
<reference evidence="4" key="1">
    <citation type="submission" date="2023-10" db="EMBL/GenBank/DDBJ databases">
        <authorList>
            <person name="Chen Y."/>
            <person name="Shah S."/>
            <person name="Dougan E. K."/>
            <person name="Thang M."/>
            <person name="Chan C."/>
        </authorList>
    </citation>
    <scope>NUCLEOTIDE SEQUENCE [LARGE SCALE GENOMIC DNA]</scope>
</reference>